<evidence type="ECO:0000256" key="3">
    <source>
        <dbReference type="SAM" id="SignalP"/>
    </source>
</evidence>
<dbReference type="GO" id="GO:0005615">
    <property type="term" value="C:extracellular space"/>
    <property type="evidence" value="ECO:0007669"/>
    <property type="project" value="TreeGrafter"/>
</dbReference>
<evidence type="ECO:0000256" key="2">
    <source>
        <dbReference type="PROSITE-ProRule" id="PRU01379"/>
    </source>
</evidence>
<dbReference type="Pfam" id="PF00246">
    <property type="entry name" value="Peptidase_M14"/>
    <property type="match status" value="1"/>
</dbReference>
<accession>A0A484MC88</accession>
<evidence type="ECO:0000256" key="1">
    <source>
        <dbReference type="ARBA" id="ARBA00005988"/>
    </source>
</evidence>
<comment type="caution">
    <text evidence="2">Lacks conserved residue(s) required for the propagation of feature annotation.</text>
</comment>
<sequence>MTMIGNLIAGFHLVFLSLHFWSLLRRSIACSIASDDADFTNLSITSGSRRHVLEDESNLSLEEHLQKLEKLSRGYMTNSELEKAIMAFNRRCSSISRVYSIGKSVQGHPLWVIELSDKPGVQEAEPAFKMEAGKQQLGSQLLHYVQY</sequence>
<evidence type="ECO:0000313" key="5">
    <source>
        <dbReference type="EMBL" id="VFQ85536.1"/>
    </source>
</evidence>
<feature type="domain" description="Peptidase M14" evidence="4">
    <location>
        <begin position="74"/>
        <end position="147"/>
    </location>
</feature>
<gene>
    <name evidence="5" type="ORF">CCAM_LOCUS27312</name>
</gene>
<dbReference type="GO" id="GO:0006518">
    <property type="term" value="P:peptide metabolic process"/>
    <property type="evidence" value="ECO:0007669"/>
    <property type="project" value="TreeGrafter"/>
</dbReference>
<reference evidence="5 6" key="1">
    <citation type="submission" date="2018-04" db="EMBL/GenBank/DDBJ databases">
        <authorList>
            <person name="Vogel A."/>
        </authorList>
    </citation>
    <scope>NUCLEOTIDE SEQUENCE [LARGE SCALE GENOMIC DNA]</scope>
</reference>
<dbReference type="PROSITE" id="PS52035">
    <property type="entry name" value="PEPTIDASE_M14"/>
    <property type="match status" value="1"/>
</dbReference>
<dbReference type="GO" id="GO:0004181">
    <property type="term" value="F:metallocarboxypeptidase activity"/>
    <property type="evidence" value="ECO:0007669"/>
    <property type="project" value="InterPro"/>
</dbReference>
<comment type="similarity">
    <text evidence="1 2">Belongs to the peptidase M14 family.</text>
</comment>
<proteinExistence type="inferred from homology"/>
<keyword evidence="6" id="KW-1185">Reference proteome</keyword>
<name>A0A484MC88_9ASTE</name>
<dbReference type="Gene3D" id="3.40.630.10">
    <property type="entry name" value="Zn peptidases"/>
    <property type="match status" value="1"/>
</dbReference>
<feature type="signal peptide" evidence="3">
    <location>
        <begin position="1"/>
        <end position="29"/>
    </location>
</feature>
<protein>
    <recommendedName>
        <fullName evidence="4">Peptidase M14 domain-containing protein</fullName>
    </recommendedName>
</protein>
<dbReference type="Proteomes" id="UP000595140">
    <property type="component" value="Unassembled WGS sequence"/>
</dbReference>
<dbReference type="PANTHER" id="PTHR11532:SF57">
    <property type="entry name" value="CARBOXYPEPTIDASE D, B"/>
    <property type="match status" value="1"/>
</dbReference>
<evidence type="ECO:0000313" key="6">
    <source>
        <dbReference type="Proteomes" id="UP000595140"/>
    </source>
</evidence>
<dbReference type="InterPro" id="IPR000834">
    <property type="entry name" value="Peptidase_M14"/>
</dbReference>
<dbReference type="SUPFAM" id="SSF53187">
    <property type="entry name" value="Zn-dependent exopeptidases"/>
    <property type="match status" value="1"/>
</dbReference>
<dbReference type="AlphaFoldDB" id="A0A484MC88"/>
<dbReference type="EMBL" id="OOIL02002917">
    <property type="protein sequence ID" value="VFQ85536.1"/>
    <property type="molecule type" value="Genomic_DNA"/>
</dbReference>
<dbReference type="GO" id="GO:0016485">
    <property type="term" value="P:protein processing"/>
    <property type="evidence" value="ECO:0007669"/>
    <property type="project" value="TreeGrafter"/>
</dbReference>
<dbReference type="PANTHER" id="PTHR11532">
    <property type="entry name" value="PROTEASE M14 CARBOXYPEPTIDASE"/>
    <property type="match status" value="1"/>
</dbReference>
<dbReference type="OrthoDB" id="10249045at2759"/>
<dbReference type="InterPro" id="IPR050753">
    <property type="entry name" value="Peptidase_M14_domain"/>
</dbReference>
<evidence type="ECO:0000259" key="4">
    <source>
        <dbReference type="PROSITE" id="PS52035"/>
    </source>
</evidence>
<keyword evidence="3" id="KW-0732">Signal</keyword>
<organism evidence="5 6">
    <name type="scientific">Cuscuta campestris</name>
    <dbReference type="NCBI Taxonomy" id="132261"/>
    <lineage>
        <taxon>Eukaryota</taxon>
        <taxon>Viridiplantae</taxon>
        <taxon>Streptophyta</taxon>
        <taxon>Embryophyta</taxon>
        <taxon>Tracheophyta</taxon>
        <taxon>Spermatophyta</taxon>
        <taxon>Magnoliopsida</taxon>
        <taxon>eudicotyledons</taxon>
        <taxon>Gunneridae</taxon>
        <taxon>Pentapetalae</taxon>
        <taxon>asterids</taxon>
        <taxon>lamiids</taxon>
        <taxon>Solanales</taxon>
        <taxon>Convolvulaceae</taxon>
        <taxon>Cuscuteae</taxon>
        <taxon>Cuscuta</taxon>
        <taxon>Cuscuta subgen. Grammica</taxon>
        <taxon>Cuscuta sect. Cleistogrammica</taxon>
    </lineage>
</organism>
<feature type="chain" id="PRO_5019741942" description="Peptidase M14 domain-containing protein" evidence="3">
    <location>
        <begin position="30"/>
        <end position="147"/>
    </location>
</feature>
<dbReference type="GO" id="GO:0008270">
    <property type="term" value="F:zinc ion binding"/>
    <property type="evidence" value="ECO:0007669"/>
    <property type="project" value="InterPro"/>
</dbReference>